<comment type="caution">
    <text evidence="14">The sequence shown here is derived from an EMBL/GenBank/DDBJ whole genome shotgun (WGS) entry which is preliminary data.</text>
</comment>
<evidence type="ECO:0000256" key="2">
    <source>
        <dbReference type="ARBA" id="ARBA00005594"/>
    </source>
</evidence>
<reference evidence="14" key="1">
    <citation type="submission" date="2014-02" db="EMBL/GenBank/DDBJ databases">
        <title>Expanding our view of genomic diversity in Candidatus Accumulibacter clades.</title>
        <authorList>
            <person name="Skennerton C.T."/>
            <person name="Barr J.J."/>
            <person name="Slater F.R."/>
            <person name="Bond P.L."/>
            <person name="Tyson G.W."/>
        </authorList>
    </citation>
    <scope>NUCLEOTIDE SEQUENCE [LARGE SCALE GENOMIC DNA]</scope>
</reference>
<dbReference type="SMART" id="SM01016">
    <property type="entry name" value="Arg_tRNA_synt_N"/>
    <property type="match status" value="1"/>
</dbReference>
<dbReference type="PATRIC" id="fig|1454001.3.peg.1257"/>
<comment type="similarity">
    <text evidence="2 10 11">Belongs to the class-I aminoacyl-tRNA synthetase family.</text>
</comment>
<evidence type="ECO:0000256" key="10">
    <source>
        <dbReference type="HAMAP-Rule" id="MF_00123"/>
    </source>
</evidence>
<keyword evidence="3 10" id="KW-0963">Cytoplasm</keyword>
<dbReference type="InterPro" id="IPR014729">
    <property type="entry name" value="Rossmann-like_a/b/a_fold"/>
</dbReference>
<dbReference type="Gene3D" id="3.40.50.620">
    <property type="entry name" value="HUPs"/>
    <property type="match status" value="1"/>
</dbReference>
<evidence type="ECO:0000256" key="8">
    <source>
        <dbReference type="ARBA" id="ARBA00023146"/>
    </source>
</evidence>
<dbReference type="InterPro" id="IPR036695">
    <property type="entry name" value="Arg-tRNA-synth_N_sf"/>
</dbReference>
<dbReference type="InterPro" id="IPR008909">
    <property type="entry name" value="DALR_anticod-bd"/>
</dbReference>
<dbReference type="EMBL" id="JFAX01000005">
    <property type="protein sequence ID" value="EXI68451.1"/>
    <property type="molecule type" value="Genomic_DNA"/>
</dbReference>
<evidence type="ECO:0000256" key="1">
    <source>
        <dbReference type="ARBA" id="ARBA00004496"/>
    </source>
</evidence>
<evidence type="ECO:0000256" key="7">
    <source>
        <dbReference type="ARBA" id="ARBA00022917"/>
    </source>
</evidence>
<comment type="subunit">
    <text evidence="10">Monomer.</text>
</comment>
<dbReference type="NCBIfam" id="TIGR00456">
    <property type="entry name" value="argS"/>
    <property type="match status" value="1"/>
</dbReference>
<dbReference type="InterPro" id="IPR001278">
    <property type="entry name" value="Arg-tRNA-ligase"/>
</dbReference>
<evidence type="ECO:0000256" key="9">
    <source>
        <dbReference type="ARBA" id="ARBA00049339"/>
    </source>
</evidence>
<sequence>MSSDLKLQLAELMRVALLSVAPGEGSSEIHIERPKQASHGDFSCNLALQLARSLKRNPRQLAQLLVSELPYSSLLDRTEVAGAGFINFHLAPAARRQVLRGILQQGENFGRATSGGGRTVLVEFVSANPTGPLHVGHGRGAAYGDSLARLLAFAGWSVTSEYYVNDAGRQMDILALSTWLRYLELGGGQSAEHVLFPPNAYQGEYVRDMARQMRLAHGGRYERSLTQLAAGTPGLPDATRTDAEAVRQRENQLDALIANARLLLGEEWRYVHDFVLAEQLADCRNDLEETGVHFDVWFSEQSLFATGLVARCVERLAKAGHVYLQDGARWFRSTTFGDEKDRVVQRDNGHYTYFASDIAYHLNKCERGFARLINVWGADHHGYIPRVRGALTALGIDESLLEVALVQFAVLYRSGWKAQMSTRAGDFVTLRTLREDVGVDACRFFYVLRKSDQHLDFDLDLAKSQSNDNPVYYIQYAHARVCSLLDLWAGDAETLAAVDLAALEGPRELALAARLGEFPEVVEQAAAELAPHLVAFYLKDLAAEFHSYYNAERILVDAPAVREARVALAAAVRQVIRNGMSILGVSCPESM</sequence>
<dbReference type="SUPFAM" id="SSF55190">
    <property type="entry name" value="Arginyl-tRNA synthetase (ArgRS), N-terminal 'additional' domain"/>
    <property type="match status" value="1"/>
</dbReference>
<organism evidence="14 15">
    <name type="scientific">Candidatus Accumulibacter adjunctus</name>
    <dbReference type="NCBI Taxonomy" id="1454001"/>
    <lineage>
        <taxon>Bacteria</taxon>
        <taxon>Pseudomonadati</taxon>
        <taxon>Pseudomonadota</taxon>
        <taxon>Betaproteobacteria</taxon>
        <taxon>Candidatus Accumulibacter</taxon>
    </lineage>
</organism>
<evidence type="ECO:0000256" key="4">
    <source>
        <dbReference type="ARBA" id="ARBA00022598"/>
    </source>
</evidence>
<keyword evidence="8 10" id="KW-0030">Aminoacyl-tRNA synthetase</keyword>
<comment type="subcellular location">
    <subcellularLocation>
        <location evidence="1 10">Cytoplasm</location>
    </subcellularLocation>
</comment>
<dbReference type="Pfam" id="PF03485">
    <property type="entry name" value="Arg_tRNA_synt_N"/>
    <property type="match status" value="1"/>
</dbReference>
<dbReference type="FunFam" id="1.10.730.10:FF:000008">
    <property type="entry name" value="Arginine--tRNA ligase"/>
    <property type="match status" value="1"/>
</dbReference>
<dbReference type="SMART" id="SM00836">
    <property type="entry name" value="DALR_1"/>
    <property type="match status" value="1"/>
</dbReference>
<feature type="domain" description="DALR anticodon binding" evidence="12">
    <location>
        <begin position="474"/>
        <end position="591"/>
    </location>
</feature>
<accession>A0A011N0S8</accession>
<dbReference type="Pfam" id="PF00750">
    <property type="entry name" value="tRNA-synt_1d"/>
    <property type="match status" value="2"/>
</dbReference>
<feature type="domain" description="Arginyl tRNA synthetase N-terminal" evidence="13">
    <location>
        <begin position="7"/>
        <end position="90"/>
    </location>
</feature>
<evidence type="ECO:0000256" key="11">
    <source>
        <dbReference type="RuleBase" id="RU363038"/>
    </source>
</evidence>
<evidence type="ECO:0000256" key="3">
    <source>
        <dbReference type="ARBA" id="ARBA00022490"/>
    </source>
</evidence>
<dbReference type="Proteomes" id="UP000020218">
    <property type="component" value="Unassembled WGS sequence"/>
</dbReference>
<dbReference type="STRING" id="1454001.AW08_01233"/>
<dbReference type="CDD" id="cd00671">
    <property type="entry name" value="ArgRS_core"/>
    <property type="match status" value="1"/>
</dbReference>
<dbReference type="SUPFAM" id="SSF52374">
    <property type="entry name" value="Nucleotidylyl transferase"/>
    <property type="match status" value="1"/>
</dbReference>
<evidence type="ECO:0000259" key="12">
    <source>
        <dbReference type="SMART" id="SM00836"/>
    </source>
</evidence>
<dbReference type="Gene3D" id="1.10.730.10">
    <property type="entry name" value="Isoleucyl-tRNA Synthetase, Domain 1"/>
    <property type="match status" value="1"/>
</dbReference>
<evidence type="ECO:0000256" key="5">
    <source>
        <dbReference type="ARBA" id="ARBA00022741"/>
    </source>
</evidence>
<dbReference type="SUPFAM" id="SSF47323">
    <property type="entry name" value="Anticodon-binding domain of a subclass of class I aminoacyl-tRNA synthetases"/>
    <property type="match status" value="1"/>
</dbReference>
<gene>
    <name evidence="10 14" type="primary">argS</name>
    <name evidence="14" type="ORF">AW08_01233</name>
</gene>
<evidence type="ECO:0000256" key="6">
    <source>
        <dbReference type="ARBA" id="ARBA00022840"/>
    </source>
</evidence>
<protein>
    <recommendedName>
        <fullName evidence="10">Arginine--tRNA ligase</fullName>
        <ecNumber evidence="10">6.1.1.19</ecNumber>
    </recommendedName>
    <alternativeName>
        <fullName evidence="10">Arginyl-tRNA synthetase</fullName>
        <shortName evidence="10">ArgRS</shortName>
    </alternativeName>
</protein>
<dbReference type="GO" id="GO:0005737">
    <property type="term" value="C:cytoplasm"/>
    <property type="evidence" value="ECO:0007669"/>
    <property type="project" value="UniProtKB-SubCell"/>
</dbReference>
<dbReference type="Pfam" id="PF05746">
    <property type="entry name" value="DALR_1"/>
    <property type="match status" value="1"/>
</dbReference>
<dbReference type="PANTHER" id="PTHR11956:SF5">
    <property type="entry name" value="ARGININE--TRNA LIGASE, CYTOPLASMIC"/>
    <property type="match status" value="1"/>
</dbReference>
<dbReference type="HAMAP" id="MF_00123">
    <property type="entry name" value="Arg_tRNA_synth"/>
    <property type="match status" value="1"/>
</dbReference>
<dbReference type="AlphaFoldDB" id="A0A011N0S8"/>
<dbReference type="PANTHER" id="PTHR11956">
    <property type="entry name" value="ARGINYL-TRNA SYNTHETASE"/>
    <property type="match status" value="1"/>
</dbReference>
<dbReference type="Gene3D" id="3.30.1360.70">
    <property type="entry name" value="Arginyl tRNA synthetase N-terminal domain"/>
    <property type="match status" value="1"/>
</dbReference>
<evidence type="ECO:0000313" key="15">
    <source>
        <dbReference type="Proteomes" id="UP000020218"/>
    </source>
</evidence>
<dbReference type="InterPro" id="IPR001412">
    <property type="entry name" value="aa-tRNA-synth_I_CS"/>
</dbReference>
<keyword evidence="7 10" id="KW-0648">Protein biosynthesis</keyword>
<keyword evidence="6 10" id="KW-0067">ATP-binding</keyword>
<dbReference type="InterPro" id="IPR005148">
    <property type="entry name" value="Arg-tRNA-synth_N"/>
</dbReference>
<keyword evidence="15" id="KW-1185">Reference proteome</keyword>
<dbReference type="InterPro" id="IPR009080">
    <property type="entry name" value="tRNAsynth_Ia_anticodon-bd"/>
</dbReference>
<dbReference type="EC" id="6.1.1.19" evidence="10"/>
<dbReference type="GO" id="GO:0004814">
    <property type="term" value="F:arginine-tRNA ligase activity"/>
    <property type="evidence" value="ECO:0007669"/>
    <property type="project" value="UniProtKB-UniRule"/>
</dbReference>
<evidence type="ECO:0000259" key="13">
    <source>
        <dbReference type="SMART" id="SM01016"/>
    </source>
</evidence>
<proteinExistence type="inferred from homology"/>
<dbReference type="GO" id="GO:0005524">
    <property type="term" value="F:ATP binding"/>
    <property type="evidence" value="ECO:0007669"/>
    <property type="project" value="UniProtKB-UniRule"/>
</dbReference>
<evidence type="ECO:0000313" key="14">
    <source>
        <dbReference type="EMBL" id="EXI68451.1"/>
    </source>
</evidence>
<keyword evidence="4 10" id="KW-0436">Ligase</keyword>
<name>A0A011N0S8_9PROT</name>
<comment type="catalytic activity">
    <reaction evidence="9 10">
        <text>tRNA(Arg) + L-arginine + ATP = L-arginyl-tRNA(Arg) + AMP + diphosphate</text>
        <dbReference type="Rhea" id="RHEA:20301"/>
        <dbReference type="Rhea" id="RHEA-COMP:9658"/>
        <dbReference type="Rhea" id="RHEA-COMP:9673"/>
        <dbReference type="ChEBI" id="CHEBI:30616"/>
        <dbReference type="ChEBI" id="CHEBI:32682"/>
        <dbReference type="ChEBI" id="CHEBI:33019"/>
        <dbReference type="ChEBI" id="CHEBI:78442"/>
        <dbReference type="ChEBI" id="CHEBI:78513"/>
        <dbReference type="ChEBI" id="CHEBI:456215"/>
        <dbReference type="EC" id="6.1.1.19"/>
    </reaction>
</comment>
<feature type="short sequence motif" description="'HIGH' region" evidence="10">
    <location>
        <begin position="127"/>
        <end position="137"/>
    </location>
</feature>
<keyword evidence="5 10" id="KW-0547">Nucleotide-binding</keyword>
<dbReference type="InterPro" id="IPR035684">
    <property type="entry name" value="ArgRS_core"/>
</dbReference>
<dbReference type="PROSITE" id="PS00178">
    <property type="entry name" value="AA_TRNA_LIGASE_I"/>
    <property type="match status" value="1"/>
</dbReference>
<dbReference type="PRINTS" id="PR01038">
    <property type="entry name" value="TRNASYNTHARG"/>
</dbReference>
<dbReference type="GO" id="GO:0006420">
    <property type="term" value="P:arginyl-tRNA aminoacylation"/>
    <property type="evidence" value="ECO:0007669"/>
    <property type="project" value="UniProtKB-UniRule"/>
</dbReference>